<feature type="compositionally biased region" description="Basic and acidic residues" evidence="1">
    <location>
        <begin position="250"/>
        <end position="267"/>
    </location>
</feature>
<dbReference type="EMBL" id="CAFZ01000043">
    <property type="protein sequence ID" value="CCA68923.1"/>
    <property type="molecule type" value="Genomic_DNA"/>
</dbReference>
<keyword evidence="2" id="KW-0472">Membrane</keyword>
<sequence>METQTDVRAQYEARAPYQGNSDEMERVGYDEETGRHYFRKGEQIYASQPSVEFEGALRRIGDVLSRPSLSRELPEVPLPSLKRIGRRYLFPILIFTSILLFLLILHQFSFISIPLLSSSVHCSSDRLEVYHTIEGDHCWVLANYRGWTLNELFKENPNLGLTLPATSGSTLTLLSRASKKETRKTGKRKMILPDEFEKADIWVGESDTETEDDLSSCGDEEEMTVYGGGRRGYPTNPASAKASTVGGPQQEEKRRRQRPRSREERTVVRLGNGLHISFHHHHRRGDTATTGEDEEGVYDLAKQLHAVVGHENPLNSRTETRRTASLRRSKRLEASAVSKQHTHRQNPPTKEITPSHMPSHSHSTDPSSSRRVEHRRRPSLTPDFSRRIPLHPPGLSGVGLWSAPYNRDNAAREPPRGEDAEEERPTNPSPIVTPNGGVKDLALPPETTMSRSRNRSCVDPLVESEEVHQLESIHTLCVGEIPQRRDVGLLGSLLAWTANWGWRRR</sequence>
<dbReference type="Proteomes" id="UP000007148">
    <property type="component" value="Unassembled WGS sequence"/>
</dbReference>
<feature type="transmembrane region" description="Helical" evidence="2">
    <location>
        <begin position="88"/>
        <end position="108"/>
    </location>
</feature>
<feature type="compositionally biased region" description="Basic and acidic residues" evidence="1">
    <location>
        <begin position="409"/>
        <end position="418"/>
    </location>
</feature>
<name>G4TC80_SERID</name>
<dbReference type="InParanoid" id="G4TC80"/>
<gene>
    <name evidence="3" type="ORF">PIIN_02783</name>
</gene>
<feature type="compositionally biased region" description="Acidic residues" evidence="1">
    <location>
        <begin position="206"/>
        <end position="223"/>
    </location>
</feature>
<accession>G4TC80</accession>
<protein>
    <recommendedName>
        <fullName evidence="5">LysM domain-containing protein</fullName>
    </recommendedName>
</protein>
<evidence type="ECO:0000256" key="2">
    <source>
        <dbReference type="SAM" id="Phobius"/>
    </source>
</evidence>
<dbReference type="HOGENOM" id="CLU_539806_0_0_1"/>
<reference evidence="3 4" key="1">
    <citation type="journal article" date="2011" name="PLoS Pathog.">
        <title>Endophytic Life Strategies Decoded by Genome and Transcriptome Analyses of the Mutualistic Root Symbiont Piriformospora indica.</title>
        <authorList>
            <person name="Zuccaro A."/>
            <person name="Lahrmann U."/>
            <person name="Guldener U."/>
            <person name="Langen G."/>
            <person name="Pfiffi S."/>
            <person name="Biedenkopf D."/>
            <person name="Wong P."/>
            <person name="Samans B."/>
            <person name="Grimm C."/>
            <person name="Basiewicz M."/>
            <person name="Murat C."/>
            <person name="Martin F."/>
            <person name="Kogel K.H."/>
        </authorList>
    </citation>
    <scope>NUCLEOTIDE SEQUENCE [LARGE SCALE GENOMIC DNA]</scope>
    <source>
        <strain evidence="3 4">DSM 11827</strain>
    </source>
</reference>
<keyword evidence="4" id="KW-1185">Reference proteome</keyword>
<feature type="compositionally biased region" description="Low complexity" evidence="1">
    <location>
        <begin position="354"/>
        <end position="369"/>
    </location>
</feature>
<keyword evidence="2" id="KW-0812">Transmembrane</keyword>
<organism evidence="3 4">
    <name type="scientific">Serendipita indica (strain DSM 11827)</name>
    <name type="common">Root endophyte fungus</name>
    <name type="synonym">Piriformospora indica</name>
    <dbReference type="NCBI Taxonomy" id="1109443"/>
    <lineage>
        <taxon>Eukaryota</taxon>
        <taxon>Fungi</taxon>
        <taxon>Dikarya</taxon>
        <taxon>Basidiomycota</taxon>
        <taxon>Agaricomycotina</taxon>
        <taxon>Agaricomycetes</taxon>
        <taxon>Sebacinales</taxon>
        <taxon>Serendipitaceae</taxon>
        <taxon>Serendipita</taxon>
    </lineage>
</organism>
<evidence type="ECO:0008006" key="5">
    <source>
        <dbReference type="Google" id="ProtNLM"/>
    </source>
</evidence>
<proteinExistence type="predicted"/>
<evidence type="ECO:0000256" key="1">
    <source>
        <dbReference type="SAM" id="MobiDB-lite"/>
    </source>
</evidence>
<keyword evidence="2" id="KW-1133">Transmembrane helix</keyword>
<feature type="region of interest" description="Disordered" evidence="1">
    <location>
        <begin position="308"/>
        <end position="455"/>
    </location>
</feature>
<evidence type="ECO:0000313" key="3">
    <source>
        <dbReference type="EMBL" id="CCA68923.1"/>
    </source>
</evidence>
<feature type="region of interest" description="Disordered" evidence="1">
    <location>
        <begin position="202"/>
        <end position="293"/>
    </location>
</feature>
<dbReference type="OrthoDB" id="2107166at2759"/>
<comment type="caution">
    <text evidence="3">The sequence shown here is derived from an EMBL/GenBank/DDBJ whole genome shotgun (WGS) entry which is preliminary data.</text>
</comment>
<evidence type="ECO:0000313" key="4">
    <source>
        <dbReference type="Proteomes" id="UP000007148"/>
    </source>
</evidence>
<dbReference type="AlphaFoldDB" id="G4TC80"/>